<keyword evidence="2" id="KW-1185">Reference proteome</keyword>
<evidence type="ECO:0000313" key="2">
    <source>
        <dbReference type="Proteomes" id="UP000667650"/>
    </source>
</evidence>
<name>A0A964WYN3_9FLAO</name>
<dbReference type="AlphaFoldDB" id="A0A964WYN3"/>
<proteinExistence type="predicted"/>
<organism evidence="1 2">
    <name type="scientific">Flagellimonas ochracea</name>
    <dbReference type="NCBI Taxonomy" id="2696472"/>
    <lineage>
        <taxon>Bacteria</taxon>
        <taxon>Pseudomonadati</taxon>
        <taxon>Bacteroidota</taxon>
        <taxon>Flavobacteriia</taxon>
        <taxon>Flavobacteriales</taxon>
        <taxon>Flavobacteriaceae</taxon>
        <taxon>Flagellimonas</taxon>
    </lineage>
</organism>
<dbReference type="Proteomes" id="UP000667650">
    <property type="component" value="Unassembled WGS sequence"/>
</dbReference>
<evidence type="ECO:0000313" key="1">
    <source>
        <dbReference type="EMBL" id="NAY93385.1"/>
    </source>
</evidence>
<dbReference type="EMBL" id="JAAABI010000009">
    <property type="protein sequence ID" value="NAY93385.1"/>
    <property type="molecule type" value="Genomic_DNA"/>
</dbReference>
<sequence length="140" mass="16889">MELWKFQFWSFKIYIISELGIEWDSKYILIAKEIVKSEIPKIEKEDEHHRTGFITIHLAKSFNQIIFDWWASENELRHLVFKAYPEDPFDFKNITSSGKAFCIWELKVIGFERDSWCNHILKKVHPSFDKYINEVLDTDE</sequence>
<gene>
    <name evidence="1" type="ORF">GTQ34_15855</name>
</gene>
<comment type="caution">
    <text evidence="1">The sequence shown here is derived from an EMBL/GenBank/DDBJ whole genome shotgun (WGS) entry which is preliminary data.</text>
</comment>
<reference evidence="1" key="1">
    <citation type="submission" date="2020-01" db="EMBL/GenBank/DDBJ databases">
        <title>Muricauda ochracea sp. nov., isolated from a tidal flat of Garorim bay in Korea.</title>
        <authorList>
            <person name="Kim D."/>
            <person name="Yoo Y."/>
            <person name="Kim J.-J."/>
        </authorList>
    </citation>
    <scope>NUCLEOTIDE SEQUENCE</scope>
    <source>
        <strain evidence="1">JGD-17</strain>
    </source>
</reference>
<accession>A0A964WYN3</accession>
<protein>
    <submittedName>
        <fullName evidence="1">Uncharacterized protein</fullName>
    </submittedName>
</protein>
<dbReference type="RefSeq" id="WP_166524796.1">
    <property type="nucleotide sequence ID" value="NZ_JAAABI010000009.1"/>
</dbReference>